<evidence type="ECO:0000313" key="2">
    <source>
        <dbReference type="EMBL" id="BDI06438.1"/>
    </source>
</evidence>
<keyword evidence="3" id="KW-1185">Reference proteome</keyword>
<evidence type="ECO:0000256" key="1">
    <source>
        <dbReference type="SAM" id="MobiDB-lite"/>
    </source>
</evidence>
<dbReference type="EMBL" id="AP025730">
    <property type="protein sequence ID" value="BDI06438.1"/>
    <property type="molecule type" value="Genomic_DNA"/>
</dbReference>
<feature type="compositionally biased region" description="Low complexity" evidence="1">
    <location>
        <begin position="244"/>
        <end position="262"/>
    </location>
</feature>
<accession>A0ABM7YPI6</accession>
<protein>
    <submittedName>
        <fullName evidence="2">Uncharacterized protein</fullName>
    </submittedName>
</protein>
<feature type="region of interest" description="Disordered" evidence="1">
    <location>
        <begin position="225"/>
        <end position="265"/>
    </location>
</feature>
<organism evidence="2 3">
    <name type="scientific">Sphaerotilus microaerophilus</name>
    <dbReference type="NCBI Taxonomy" id="2914710"/>
    <lineage>
        <taxon>Bacteria</taxon>
        <taxon>Pseudomonadati</taxon>
        <taxon>Pseudomonadota</taxon>
        <taxon>Betaproteobacteria</taxon>
        <taxon>Burkholderiales</taxon>
        <taxon>Sphaerotilaceae</taxon>
        <taxon>Sphaerotilus</taxon>
    </lineage>
</organism>
<gene>
    <name evidence="2" type="ORF">CATMQ487_34080</name>
</gene>
<dbReference type="RefSeq" id="WP_251969707.1">
    <property type="nucleotide sequence ID" value="NZ_AP025730.1"/>
</dbReference>
<reference evidence="2" key="1">
    <citation type="submission" date="2022-04" db="EMBL/GenBank/DDBJ databases">
        <title>Whole genome sequence of Sphaerotilus sp. FB-5.</title>
        <authorList>
            <person name="Takeda M."/>
            <person name="Narihara S."/>
            <person name="Akimoto M."/>
            <person name="Akimoto R."/>
            <person name="Nishiyashiki S."/>
            <person name="Murakami T."/>
        </authorList>
    </citation>
    <scope>NUCLEOTIDE SEQUENCE</scope>
    <source>
        <strain evidence="2">FB-5</strain>
    </source>
</reference>
<feature type="region of interest" description="Disordered" evidence="1">
    <location>
        <begin position="1"/>
        <end position="42"/>
    </location>
</feature>
<proteinExistence type="predicted"/>
<feature type="compositionally biased region" description="Polar residues" evidence="1">
    <location>
        <begin position="7"/>
        <end position="16"/>
    </location>
</feature>
<evidence type="ECO:0000313" key="3">
    <source>
        <dbReference type="Proteomes" id="UP001057498"/>
    </source>
</evidence>
<name>A0ABM7YPI6_9BURK</name>
<dbReference type="Proteomes" id="UP001057498">
    <property type="component" value="Chromosome"/>
</dbReference>
<sequence>MPDPSCATWSGPNSIQPDDDGIAIPTGSTRELRTRSPSPAAPRIESLFSRDGVPPQQTIVVWDPGRAWSTFSLTQLGVGPGAPRLHRVLLRQEGAREPLAEFLVTWLPGGSEAKGWGVVEVLTAPGDPLGTRIALTLLEQADRAVLLAGGAGDKDLMRRIGDFVRSAQWDGPSLLMVSPADKPSRADRLRRGSWPRGLRVHVLEVFASPEPSWTQQLLTMVLGDGAPQEDSAAPPGEPRVRALPAGAPTTAPGTTPGTTAGTSSRATPVAALATATLRDLPSAGSDADPRCAALALAARAPGVLACALLDAAEGEVLASLGPVQVASDAARCAARMWQAQGGAATELGWSTATCHHVVLPVWRQPPQLLLAVADREFGEPANVRWHLAVARNHLT</sequence>